<gene>
    <name evidence="2" type="ORF">EX30DRAFT_122408</name>
</gene>
<organism evidence="2 3">
    <name type="scientific">Ascodesmis nigricans</name>
    <dbReference type="NCBI Taxonomy" id="341454"/>
    <lineage>
        <taxon>Eukaryota</taxon>
        <taxon>Fungi</taxon>
        <taxon>Dikarya</taxon>
        <taxon>Ascomycota</taxon>
        <taxon>Pezizomycotina</taxon>
        <taxon>Pezizomycetes</taxon>
        <taxon>Pezizales</taxon>
        <taxon>Ascodesmidaceae</taxon>
        <taxon>Ascodesmis</taxon>
    </lineage>
</organism>
<reference evidence="2 3" key="1">
    <citation type="submission" date="2019-04" db="EMBL/GenBank/DDBJ databases">
        <title>Comparative genomics and transcriptomics to analyze fruiting body development in filamentous ascomycetes.</title>
        <authorList>
            <consortium name="DOE Joint Genome Institute"/>
            <person name="Lutkenhaus R."/>
            <person name="Traeger S."/>
            <person name="Breuer J."/>
            <person name="Kuo A."/>
            <person name="Lipzen A."/>
            <person name="Pangilinan J."/>
            <person name="Dilworth D."/>
            <person name="Sandor L."/>
            <person name="Poggeler S."/>
            <person name="Barry K."/>
            <person name="Grigoriev I.V."/>
            <person name="Nowrousian M."/>
        </authorList>
    </citation>
    <scope>NUCLEOTIDE SEQUENCE [LARGE SCALE GENOMIC DNA]</scope>
    <source>
        <strain evidence="2 3">CBS 389.68</strain>
    </source>
</reference>
<keyword evidence="3" id="KW-1185">Reference proteome</keyword>
<evidence type="ECO:0000313" key="3">
    <source>
        <dbReference type="Proteomes" id="UP000298138"/>
    </source>
</evidence>
<keyword evidence="1" id="KW-1133">Transmembrane helix</keyword>
<protein>
    <submittedName>
        <fullName evidence="2">Uncharacterized protein</fullName>
    </submittedName>
</protein>
<sequence>MPLPPPRLAATLLRTVQTSLPARLPLPQSRPLSQCARTLPTSRPSATRIFAFTRAPVQTRTFLSSLRSVIPKKLPSNFLTRGKAQENLLKPLPGEQYGQQVQIYRIGWRSILLNPLKIYSVLQFAYCAVYEVPSLFQEGSFLRSFLALTASTVPLVFLFFSASYVSSIYLKLPPFARKSRETFYAYLANLPHDAVLNIVTVRVTARPNYTPVFVADLAPTKQRMGCVNLIGTLRGKNLGKTKLFWVHHGGSQSRVKEQIAMKAVWDKIRQFHGQKQSLGWIDPRLNWWEHIPAQGPRPSFVRDALKETTKEAVKVPVEPEIKAPAPAATPKVTKPGAVRKIVRKVAKLA</sequence>
<keyword evidence="1" id="KW-0472">Membrane</keyword>
<evidence type="ECO:0000313" key="2">
    <source>
        <dbReference type="EMBL" id="TGZ79058.1"/>
    </source>
</evidence>
<accession>A0A4S2MSK7</accession>
<dbReference type="EMBL" id="ML220135">
    <property type="protein sequence ID" value="TGZ79058.1"/>
    <property type="molecule type" value="Genomic_DNA"/>
</dbReference>
<dbReference type="AlphaFoldDB" id="A0A4S2MSK7"/>
<dbReference type="OrthoDB" id="2386090at2759"/>
<evidence type="ECO:0000256" key="1">
    <source>
        <dbReference type="SAM" id="Phobius"/>
    </source>
</evidence>
<proteinExistence type="predicted"/>
<feature type="transmembrane region" description="Helical" evidence="1">
    <location>
        <begin position="145"/>
        <end position="170"/>
    </location>
</feature>
<name>A0A4S2MSK7_9PEZI</name>
<keyword evidence="1" id="KW-0812">Transmembrane</keyword>
<dbReference type="InParanoid" id="A0A4S2MSK7"/>
<dbReference type="Proteomes" id="UP000298138">
    <property type="component" value="Unassembled WGS sequence"/>
</dbReference>